<gene>
    <name evidence="1" type="ORF">JR316_0000050</name>
</gene>
<evidence type="ECO:0000313" key="2">
    <source>
        <dbReference type="Proteomes" id="UP000664032"/>
    </source>
</evidence>
<accession>A0ACB8HDA1</accession>
<sequence length="531" mass="57392">MAKYTSFDDILNIHTELHTTFRSGKTKPYAWRHHQLLQLARFAQDNAAALAECLRLDLGRAKQEVLMGDVIPVISRSLLAAEQLEAWMAPEKVQLCAPWEEGYSASVERHPKGVVLIISPWNFPIILSLQPLYTAIAAGCCALIKPSELSHHTSSFLAQTLHKYIDPSAYRVVLGGIPETTMVLELKWDHICYTGNARVARIVSAAAAKHLTPLTLELGGKSPVIIDATNPPKTSPPPSPITLPLAARRILLGKTLNAGQICIAPDYILAPRAIIPELVRALREAYTAFYPLRPSRGAANVGVGEGGGGEEQGEEEGEEGGGEGGALKTDSLGSIISDTHFERLKALLRATRGTIVLGGNWDGKTRWMEPTVVVDVEEGDVLLDEEIFGPILPIVAVDSMDDAIAFVNRREHPLVSYIFSNDEEFKRKFISSTTSGSVWIGDTFQQVGVSQVPFGGIGESGHGRQSMKAGFDEFTYARGVVDIPPESEPFLAGRYPPYTAESTGRFEGIVRGFVIPPSSAAAASSTPTSSS</sequence>
<dbReference type="Proteomes" id="UP000664032">
    <property type="component" value="Unassembled WGS sequence"/>
</dbReference>
<name>A0ACB8HDA1_PSICU</name>
<proteinExistence type="predicted"/>
<protein>
    <submittedName>
        <fullName evidence="1">Aldehyde dehydrogenase family 3 member B1</fullName>
    </submittedName>
</protein>
<evidence type="ECO:0000313" key="1">
    <source>
        <dbReference type="EMBL" id="KAH9485988.1"/>
    </source>
</evidence>
<organism evidence="1 2">
    <name type="scientific">Psilocybe cubensis</name>
    <name type="common">Psychedelic mushroom</name>
    <name type="synonym">Stropharia cubensis</name>
    <dbReference type="NCBI Taxonomy" id="181762"/>
    <lineage>
        <taxon>Eukaryota</taxon>
        <taxon>Fungi</taxon>
        <taxon>Dikarya</taxon>
        <taxon>Basidiomycota</taxon>
        <taxon>Agaricomycotina</taxon>
        <taxon>Agaricomycetes</taxon>
        <taxon>Agaricomycetidae</taxon>
        <taxon>Agaricales</taxon>
        <taxon>Agaricineae</taxon>
        <taxon>Strophariaceae</taxon>
        <taxon>Psilocybe</taxon>
    </lineage>
</organism>
<comment type="caution">
    <text evidence="1">The sequence shown here is derived from an EMBL/GenBank/DDBJ whole genome shotgun (WGS) entry which is preliminary data.</text>
</comment>
<reference evidence="1" key="1">
    <citation type="submission" date="2021-10" db="EMBL/GenBank/DDBJ databases">
        <title>Psilocybe cubensis genome.</title>
        <authorList>
            <person name="Mckernan K.J."/>
            <person name="Crawford S."/>
            <person name="Trippe A."/>
            <person name="Kane L.T."/>
            <person name="Mclaughlin S."/>
        </authorList>
    </citation>
    <scope>NUCLEOTIDE SEQUENCE</scope>
    <source>
        <strain evidence="1">MGC-MH-2018</strain>
    </source>
</reference>
<keyword evidence="2" id="KW-1185">Reference proteome</keyword>
<dbReference type="EMBL" id="JAFIQS020000001">
    <property type="protein sequence ID" value="KAH9485988.1"/>
    <property type="molecule type" value="Genomic_DNA"/>
</dbReference>